<reference evidence="3 4" key="1">
    <citation type="submission" date="2018-09" db="EMBL/GenBank/DDBJ databases">
        <title>Complete genome sequence of Cupriavidus oxalaticus T2, a bacterium capable of phenol tolerance and degradation.</title>
        <authorList>
            <person name="Yan J."/>
        </authorList>
    </citation>
    <scope>NUCLEOTIDE SEQUENCE [LARGE SCALE GENOMIC DNA]</scope>
    <source>
        <strain evidence="3 4">T2</strain>
    </source>
</reference>
<keyword evidence="3" id="KW-0238">DNA-binding</keyword>
<dbReference type="Proteomes" id="UP000325743">
    <property type="component" value="Chromosome 1"/>
</dbReference>
<feature type="domain" description="ChsH2 rubredoxin-like zinc ribbon" evidence="2">
    <location>
        <begin position="29"/>
        <end position="56"/>
    </location>
</feature>
<evidence type="ECO:0000313" key="3">
    <source>
        <dbReference type="EMBL" id="QEZ43960.1"/>
    </source>
</evidence>
<dbReference type="Gene3D" id="6.10.30.10">
    <property type="match status" value="1"/>
</dbReference>
<dbReference type="InterPro" id="IPR022002">
    <property type="entry name" value="ChsH2_Znr"/>
</dbReference>
<dbReference type="GO" id="GO:0003677">
    <property type="term" value="F:DNA binding"/>
    <property type="evidence" value="ECO:0007669"/>
    <property type="project" value="UniProtKB-KW"/>
</dbReference>
<dbReference type="InterPro" id="IPR052513">
    <property type="entry name" value="Thioester_dehydratase-like"/>
</dbReference>
<proteinExistence type="predicted"/>
<gene>
    <name evidence="3" type="ORF">D2917_06760</name>
</gene>
<dbReference type="Pfam" id="PF01796">
    <property type="entry name" value="OB_ChsH2_C"/>
    <property type="match status" value="1"/>
</dbReference>
<name>A0A5P3VCI8_9BURK</name>
<dbReference type="SUPFAM" id="SSF50249">
    <property type="entry name" value="Nucleic acid-binding proteins"/>
    <property type="match status" value="1"/>
</dbReference>
<feature type="domain" description="ChsH2 C-terminal OB-fold" evidence="1">
    <location>
        <begin position="57"/>
        <end position="114"/>
    </location>
</feature>
<dbReference type="EMBL" id="CP032518">
    <property type="protein sequence ID" value="QEZ43960.1"/>
    <property type="molecule type" value="Genomic_DNA"/>
</dbReference>
<dbReference type="Pfam" id="PF12172">
    <property type="entry name" value="zf-ChsH2"/>
    <property type="match status" value="1"/>
</dbReference>
<dbReference type="AlphaFoldDB" id="A0A5P3VCI8"/>
<evidence type="ECO:0000259" key="2">
    <source>
        <dbReference type="Pfam" id="PF12172"/>
    </source>
</evidence>
<dbReference type="RefSeq" id="WP_151070082.1">
    <property type="nucleotide sequence ID" value="NZ_CP032518.1"/>
</dbReference>
<organism evidence="3 4">
    <name type="scientific">Cupriavidus oxalaticus</name>
    <dbReference type="NCBI Taxonomy" id="96344"/>
    <lineage>
        <taxon>Bacteria</taxon>
        <taxon>Pseudomonadati</taxon>
        <taxon>Pseudomonadota</taxon>
        <taxon>Betaproteobacteria</taxon>
        <taxon>Burkholderiales</taxon>
        <taxon>Burkholderiaceae</taxon>
        <taxon>Cupriavidus</taxon>
    </lineage>
</organism>
<dbReference type="PANTHER" id="PTHR34075">
    <property type="entry name" value="BLR3430 PROTEIN"/>
    <property type="match status" value="1"/>
</dbReference>
<evidence type="ECO:0000259" key="1">
    <source>
        <dbReference type="Pfam" id="PF01796"/>
    </source>
</evidence>
<sequence>MSSSHEASALSLESPELAFFTALRSGAPKIQCCERCGKRFFIPRTHCPVCRSSRYEWVSMTPAGTLYSYSEIPSVSGNSGRNVVLVDMDDGFRMMSTVLMPGPGGLEIGMRLTALVDANTEPPRIVFEEAGK</sequence>
<dbReference type="InterPro" id="IPR012340">
    <property type="entry name" value="NA-bd_OB-fold"/>
</dbReference>
<accession>A0A5P3VCI8</accession>
<evidence type="ECO:0000313" key="4">
    <source>
        <dbReference type="Proteomes" id="UP000325743"/>
    </source>
</evidence>
<dbReference type="InterPro" id="IPR002878">
    <property type="entry name" value="ChsH2_C"/>
</dbReference>
<protein>
    <submittedName>
        <fullName evidence="3">DNA-binding protein</fullName>
    </submittedName>
</protein>
<dbReference type="PANTHER" id="PTHR34075:SF5">
    <property type="entry name" value="BLR3430 PROTEIN"/>
    <property type="match status" value="1"/>
</dbReference>